<evidence type="ECO:0000313" key="2">
    <source>
        <dbReference type="Proteomes" id="UP000184139"/>
    </source>
</evidence>
<reference evidence="1 2" key="1">
    <citation type="submission" date="2016-11" db="EMBL/GenBank/DDBJ databases">
        <authorList>
            <person name="Jaros S."/>
            <person name="Januszkiewicz K."/>
            <person name="Wedrychowicz H."/>
        </authorList>
    </citation>
    <scope>NUCLEOTIDE SEQUENCE [LARGE SCALE GENOMIC DNA]</scope>
    <source>
        <strain evidence="1 2">DSM 9705</strain>
    </source>
</reference>
<dbReference type="EMBL" id="FQXS01000002">
    <property type="protein sequence ID" value="SHH45904.1"/>
    <property type="molecule type" value="Genomic_DNA"/>
</dbReference>
<proteinExistence type="predicted"/>
<protein>
    <submittedName>
        <fullName evidence="1">Uncharacterized metal-binding protein</fullName>
    </submittedName>
</protein>
<dbReference type="InterPro" id="IPR014997">
    <property type="entry name" value="DUF1847"/>
</dbReference>
<dbReference type="Proteomes" id="UP000184139">
    <property type="component" value="Unassembled WGS sequence"/>
</dbReference>
<evidence type="ECO:0000313" key="1">
    <source>
        <dbReference type="EMBL" id="SHH45904.1"/>
    </source>
</evidence>
<sequence>MKDLLAQCARCPYKPADRLCRNENGKAPEFCPTRNLPEVCARSLAEYGAKPEIHEFARQASIQEGEGYLNRDLGYDRVRAGKTRIEEIIEFAGRMNYRRLGLAFCIGLRKEAKTVEQLFVGRGFEVVSAVCKVGRTDKEQIGIEKHQQIDPQVCEAMCNPILQAMVLNEQKTEFNVLLGLCVGHDSMFFTYAAAPCTVLAVKDRMLGHNPLAAIYNVDSYYRCLKQES</sequence>
<dbReference type="RefSeq" id="WP_073373335.1">
    <property type="nucleotide sequence ID" value="NZ_FQXS01000002.1"/>
</dbReference>
<accession>A0A1M5T5A3</accession>
<organism evidence="1 2">
    <name type="scientific">Desulfofustis glycolicus DSM 9705</name>
    <dbReference type="NCBI Taxonomy" id="1121409"/>
    <lineage>
        <taxon>Bacteria</taxon>
        <taxon>Pseudomonadati</taxon>
        <taxon>Thermodesulfobacteriota</taxon>
        <taxon>Desulfobulbia</taxon>
        <taxon>Desulfobulbales</taxon>
        <taxon>Desulfocapsaceae</taxon>
        <taxon>Desulfofustis</taxon>
    </lineage>
</organism>
<keyword evidence="2" id="KW-1185">Reference proteome</keyword>
<gene>
    <name evidence="1" type="ORF">SAMN02745124_00609</name>
</gene>
<dbReference type="OrthoDB" id="9795204at2"/>
<dbReference type="STRING" id="1121409.SAMN02745124_00609"/>
<dbReference type="Pfam" id="PF08901">
    <property type="entry name" value="DUF1847"/>
    <property type="match status" value="1"/>
</dbReference>
<dbReference type="AlphaFoldDB" id="A0A1M5T5A3"/>
<name>A0A1M5T5A3_9BACT</name>